<feature type="transmembrane region" description="Helical" evidence="1">
    <location>
        <begin position="42"/>
        <end position="61"/>
    </location>
</feature>
<feature type="transmembrane region" description="Helical" evidence="1">
    <location>
        <begin position="73"/>
        <end position="89"/>
    </location>
</feature>
<evidence type="ECO:0000313" key="2">
    <source>
        <dbReference type="EMBL" id="SHH40158.1"/>
    </source>
</evidence>
<sequence length="121" mass="13690">MNTRVKLSTLWIVVMMNIIFADILSIMIAFTDKNIIDIIDEATTTMAIAAIITNIPILMIYFSRLENIKTNRILNIVSALITLIYVIGGGSSTPHYIICAFIEVMVLITIIWTAWKWKPSK</sequence>
<dbReference type="InterPro" id="IPR046289">
    <property type="entry name" value="DUF6326"/>
</dbReference>
<proteinExistence type="predicted"/>
<keyword evidence="1" id="KW-0812">Transmembrane</keyword>
<evidence type="ECO:0000313" key="3">
    <source>
        <dbReference type="Proteomes" id="UP000184109"/>
    </source>
</evidence>
<dbReference type="Pfam" id="PF19851">
    <property type="entry name" value="DUF6326"/>
    <property type="match status" value="1"/>
</dbReference>
<feature type="transmembrane region" description="Helical" evidence="1">
    <location>
        <begin position="7"/>
        <end position="30"/>
    </location>
</feature>
<evidence type="ECO:0000256" key="1">
    <source>
        <dbReference type="SAM" id="Phobius"/>
    </source>
</evidence>
<organism evidence="2 3">
    <name type="scientific">Wenyingzhuangia marina</name>
    <dbReference type="NCBI Taxonomy" id="1195760"/>
    <lineage>
        <taxon>Bacteria</taxon>
        <taxon>Pseudomonadati</taxon>
        <taxon>Bacteroidota</taxon>
        <taxon>Flavobacteriia</taxon>
        <taxon>Flavobacteriales</taxon>
        <taxon>Flavobacteriaceae</taxon>
        <taxon>Wenyingzhuangia</taxon>
    </lineage>
</organism>
<protein>
    <submittedName>
        <fullName evidence="2">Uncharacterized protein</fullName>
    </submittedName>
</protein>
<reference evidence="3" key="1">
    <citation type="submission" date="2016-11" db="EMBL/GenBank/DDBJ databases">
        <authorList>
            <person name="Varghese N."/>
            <person name="Submissions S."/>
        </authorList>
    </citation>
    <scope>NUCLEOTIDE SEQUENCE [LARGE SCALE GENOMIC DNA]</scope>
    <source>
        <strain evidence="3">DSM 100572</strain>
    </source>
</reference>
<dbReference type="EMBL" id="FQXQ01000001">
    <property type="protein sequence ID" value="SHH40158.1"/>
    <property type="molecule type" value="Genomic_DNA"/>
</dbReference>
<dbReference type="RefSeq" id="WP_143155219.1">
    <property type="nucleotide sequence ID" value="NZ_BMEN01000001.1"/>
</dbReference>
<keyword evidence="3" id="KW-1185">Reference proteome</keyword>
<dbReference type="OrthoDB" id="1551186at2"/>
<keyword evidence="1" id="KW-1133">Transmembrane helix</keyword>
<dbReference type="Proteomes" id="UP000184109">
    <property type="component" value="Unassembled WGS sequence"/>
</dbReference>
<dbReference type="STRING" id="1195760.SAMN05444281_0419"/>
<accession>A0A1M5SPA3</accession>
<gene>
    <name evidence="2" type="ORF">SAMN05444281_0419</name>
</gene>
<dbReference type="AlphaFoldDB" id="A0A1M5SPA3"/>
<name>A0A1M5SPA3_9FLAO</name>
<keyword evidence="1" id="KW-0472">Membrane</keyword>
<feature type="transmembrane region" description="Helical" evidence="1">
    <location>
        <begin position="95"/>
        <end position="115"/>
    </location>
</feature>